<name>A0A0A9CSI0_ARUDO</name>
<protein>
    <submittedName>
        <fullName evidence="1">Uncharacterized protein</fullName>
    </submittedName>
</protein>
<dbReference type="EMBL" id="GBRH01223443">
    <property type="protein sequence ID" value="JAD74452.1"/>
    <property type="molecule type" value="Transcribed_RNA"/>
</dbReference>
<evidence type="ECO:0000313" key="1">
    <source>
        <dbReference type="EMBL" id="JAD74452.1"/>
    </source>
</evidence>
<dbReference type="AlphaFoldDB" id="A0A0A9CSI0"/>
<proteinExistence type="predicted"/>
<sequence>MLTAAADPLSAPSSSSSGLATVRSQAHLIAIAIKFEIPAIVVEVGACGHRRIHDVAKPPTAPLLYAPLPHHRHVSRTPHHLCRANATSLGPRAR</sequence>
<accession>A0A0A9CSI0</accession>
<reference evidence="1" key="2">
    <citation type="journal article" date="2015" name="Data Brief">
        <title>Shoot transcriptome of the giant reed, Arundo donax.</title>
        <authorList>
            <person name="Barrero R.A."/>
            <person name="Guerrero F.D."/>
            <person name="Moolhuijzen P."/>
            <person name="Goolsby J.A."/>
            <person name="Tidwell J."/>
            <person name="Bellgard S.E."/>
            <person name="Bellgard M.I."/>
        </authorList>
    </citation>
    <scope>NUCLEOTIDE SEQUENCE</scope>
    <source>
        <tissue evidence="1">Shoot tissue taken approximately 20 cm above the soil surface</tissue>
    </source>
</reference>
<organism evidence="1">
    <name type="scientific">Arundo donax</name>
    <name type="common">Giant reed</name>
    <name type="synonym">Donax arundinaceus</name>
    <dbReference type="NCBI Taxonomy" id="35708"/>
    <lineage>
        <taxon>Eukaryota</taxon>
        <taxon>Viridiplantae</taxon>
        <taxon>Streptophyta</taxon>
        <taxon>Embryophyta</taxon>
        <taxon>Tracheophyta</taxon>
        <taxon>Spermatophyta</taxon>
        <taxon>Magnoliopsida</taxon>
        <taxon>Liliopsida</taxon>
        <taxon>Poales</taxon>
        <taxon>Poaceae</taxon>
        <taxon>PACMAD clade</taxon>
        <taxon>Arundinoideae</taxon>
        <taxon>Arundineae</taxon>
        <taxon>Arundo</taxon>
    </lineage>
</organism>
<reference evidence="1" key="1">
    <citation type="submission" date="2014-09" db="EMBL/GenBank/DDBJ databases">
        <authorList>
            <person name="Magalhaes I.L.F."/>
            <person name="Oliveira U."/>
            <person name="Santos F.R."/>
            <person name="Vidigal T.H.D.A."/>
            <person name="Brescovit A.D."/>
            <person name="Santos A.J."/>
        </authorList>
    </citation>
    <scope>NUCLEOTIDE SEQUENCE</scope>
    <source>
        <tissue evidence="1">Shoot tissue taken approximately 20 cm above the soil surface</tissue>
    </source>
</reference>